<organism evidence="3 5">
    <name type="scientific">Puccinia coronata f. sp. avenae</name>
    <dbReference type="NCBI Taxonomy" id="200324"/>
    <lineage>
        <taxon>Eukaryota</taxon>
        <taxon>Fungi</taxon>
        <taxon>Dikarya</taxon>
        <taxon>Basidiomycota</taxon>
        <taxon>Pucciniomycotina</taxon>
        <taxon>Pucciniomycetes</taxon>
        <taxon>Pucciniales</taxon>
        <taxon>Pucciniaceae</taxon>
        <taxon>Puccinia</taxon>
    </lineage>
</organism>
<sequence length="100" mass="11030">MNFSRSCSTQLVVLQDDSPKIGTRPVLTTSPLSLTDDVILIIDRLMKWTPPLITSPLNAFHLSLSISHKLASPKASHRTPSSISIYLMNVLLQSGPYVKQ</sequence>
<keyword evidence="4" id="KW-1185">Reference proteome</keyword>
<dbReference type="Proteomes" id="UP000235392">
    <property type="component" value="Unassembled WGS sequence"/>
</dbReference>
<evidence type="ECO:0000313" key="1">
    <source>
        <dbReference type="EMBL" id="PLW13587.1"/>
    </source>
</evidence>
<proteinExistence type="predicted"/>
<dbReference type="EMBL" id="PGCI01000679">
    <property type="protein sequence ID" value="PLW22035.1"/>
    <property type="molecule type" value="Genomic_DNA"/>
</dbReference>
<evidence type="ECO:0000313" key="3">
    <source>
        <dbReference type="EMBL" id="PLW32937.1"/>
    </source>
</evidence>
<dbReference type="EMBL" id="PGCJ01000945">
    <property type="protein sequence ID" value="PLW13587.1"/>
    <property type="molecule type" value="Genomic_DNA"/>
</dbReference>
<reference evidence="4 5" key="1">
    <citation type="submission" date="2017-11" db="EMBL/GenBank/DDBJ databases">
        <title>De novo assembly and phasing of dikaryotic genomes from two isolates of Puccinia coronata f. sp. avenae, the causal agent of oat crown rust.</title>
        <authorList>
            <person name="Miller M.E."/>
            <person name="Zhang Y."/>
            <person name="Omidvar V."/>
            <person name="Sperschneider J."/>
            <person name="Schwessinger B."/>
            <person name="Raley C."/>
            <person name="Palmer J.M."/>
            <person name="Garnica D."/>
            <person name="Upadhyaya N."/>
            <person name="Rathjen J."/>
            <person name="Taylor J.M."/>
            <person name="Park R.F."/>
            <person name="Dodds P.N."/>
            <person name="Hirsch C.D."/>
            <person name="Kianian S.F."/>
            <person name="Figueroa M."/>
        </authorList>
    </citation>
    <scope>NUCLEOTIDE SEQUENCE [LARGE SCALE GENOMIC DNA]</scope>
    <source>
        <strain evidence="1">12NC29</strain>
        <strain evidence="3">12SD80</strain>
    </source>
</reference>
<accession>A0A2N5U5A8</accession>
<gene>
    <name evidence="1" type="ORF">PCANC_19220</name>
    <name evidence="3" type="ORF">PCASD_12479</name>
    <name evidence="2" type="ORF">PCASD_15010</name>
</gene>
<name>A0A2N5U5A8_9BASI</name>
<comment type="caution">
    <text evidence="3">The sequence shown here is derived from an EMBL/GenBank/DDBJ whole genome shotgun (WGS) entry which is preliminary data.</text>
</comment>
<protein>
    <submittedName>
        <fullName evidence="3">Uncharacterized protein</fullName>
    </submittedName>
</protein>
<dbReference type="EMBL" id="PGCI01000232">
    <property type="protein sequence ID" value="PLW32937.1"/>
    <property type="molecule type" value="Genomic_DNA"/>
</dbReference>
<dbReference type="AlphaFoldDB" id="A0A2N5U5A8"/>
<evidence type="ECO:0000313" key="2">
    <source>
        <dbReference type="EMBL" id="PLW22035.1"/>
    </source>
</evidence>
<dbReference type="Proteomes" id="UP000235388">
    <property type="component" value="Unassembled WGS sequence"/>
</dbReference>
<evidence type="ECO:0000313" key="5">
    <source>
        <dbReference type="Proteomes" id="UP000235392"/>
    </source>
</evidence>
<evidence type="ECO:0000313" key="4">
    <source>
        <dbReference type="Proteomes" id="UP000235388"/>
    </source>
</evidence>